<dbReference type="PROSITE" id="PS51257">
    <property type="entry name" value="PROKAR_LIPOPROTEIN"/>
    <property type="match status" value="1"/>
</dbReference>
<dbReference type="SMART" id="SM00499">
    <property type="entry name" value="AAI"/>
    <property type="match status" value="1"/>
</dbReference>
<dbReference type="GeneID" id="103482629"/>
<dbReference type="InParanoid" id="A0A1S3ATC8"/>
<reference evidence="4" key="1">
    <citation type="submission" date="2023-03" db="UniProtKB">
        <authorList>
            <consortium name="EnsemblPlants"/>
        </authorList>
    </citation>
    <scope>IDENTIFICATION</scope>
</reference>
<evidence type="ECO:0000313" key="6">
    <source>
        <dbReference type="RefSeq" id="XP_008437111.1"/>
    </source>
</evidence>
<dbReference type="InterPro" id="IPR027923">
    <property type="entry name" value="Hydrophob_seed_dom"/>
</dbReference>
<evidence type="ECO:0000256" key="2">
    <source>
        <dbReference type="SAM" id="SignalP"/>
    </source>
</evidence>
<dbReference type="EnsemblPlants" id="MELO3C005543.2.1">
    <property type="protein sequence ID" value="MELO3C005543.2.1"/>
    <property type="gene ID" value="MELO3C005543.2"/>
</dbReference>
<dbReference type="Gramene" id="MELO3C005543.2.1">
    <property type="protein sequence ID" value="MELO3C005543.2.1"/>
    <property type="gene ID" value="MELO3C005543.2"/>
</dbReference>
<reference evidence="6" key="2">
    <citation type="submission" date="2025-04" db="UniProtKB">
        <authorList>
            <consortium name="RefSeq"/>
        </authorList>
    </citation>
    <scope>IDENTIFICATION</scope>
</reference>
<evidence type="ECO:0000259" key="3">
    <source>
        <dbReference type="SMART" id="SM00499"/>
    </source>
</evidence>
<dbReference type="Gramene" id="MELO3C005549.2.1">
    <property type="protein sequence ID" value="MELO3C005549.2.1"/>
    <property type="gene ID" value="MELO3C005549.2"/>
</dbReference>
<feature type="signal peptide" evidence="2">
    <location>
        <begin position="1"/>
        <end position="25"/>
    </location>
</feature>
<dbReference type="CDD" id="cd01958">
    <property type="entry name" value="HPS_like"/>
    <property type="match status" value="1"/>
</dbReference>
<dbReference type="OrthoDB" id="696558at2759"/>
<dbReference type="SUPFAM" id="SSF47699">
    <property type="entry name" value="Bifunctional inhibitor/lipid-transfer protein/seed storage 2S albumin"/>
    <property type="match status" value="1"/>
</dbReference>
<dbReference type="Proteomes" id="UP001652600">
    <property type="component" value="Chromosome 9"/>
</dbReference>
<dbReference type="EnsemblPlants" id="MELO3C005549.2.1">
    <property type="protein sequence ID" value="MELO3C005549.2.1"/>
    <property type="gene ID" value="MELO3C005549.2"/>
</dbReference>
<organism evidence="5 6">
    <name type="scientific">Cucumis melo</name>
    <name type="common">Muskmelon</name>
    <dbReference type="NCBI Taxonomy" id="3656"/>
    <lineage>
        <taxon>Eukaryota</taxon>
        <taxon>Viridiplantae</taxon>
        <taxon>Streptophyta</taxon>
        <taxon>Embryophyta</taxon>
        <taxon>Tracheophyta</taxon>
        <taxon>Spermatophyta</taxon>
        <taxon>Magnoliopsida</taxon>
        <taxon>eudicotyledons</taxon>
        <taxon>Gunneridae</taxon>
        <taxon>Pentapetalae</taxon>
        <taxon>rosids</taxon>
        <taxon>fabids</taxon>
        <taxon>Cucurbitales</taxon>
        <taxon>Cucurbitaceae</taxon>
        <taxon>Benincaseae</taxon>
        <taxon>Cucumis</taxon>
    </lineage>
</organism>
<protein>
    <submittedName>
        <fullName evidence="6">14 kDa proline-rich protein DC2.15-like</fullName>
    </submittedName>
</protein>
<keyword evidence="5" id="KW-1185">Reference proteome</keyword>
<evidence type="ECO:0000313" key="4">
    <source>
        <dbReference type="EnsemblPlants" id="MELO3C005543.2.1"/>
    </source>
</evidence>
<feature type="chain" id="PRO_5044564964" evidence="2">
    <location>
        <begin position="26"/>
        <end position="140"/>
    </location>
</feature>
<evidence type="ECO:0000256" key="1">
    <source>
        <dbReference type="ARBA" id="ARBA00008965"/>
    </source>
</evidence>
<proteinExistence type="inferred from homology"/>
<dbReference type="InterPro" id="IPR051636">
    <property type="entry name" value="Plant_LTP/defense-related"/>
</dbReference>
<keyword evidence="2" id="KW-0732">Signal</keyword>
<evidence type="ECO:0000313" key="5">
    <source>
        <dbReference type="Proteomes" id="UP001652600"/>
    </source>
</evidence>
<sequence>MASKATASLAFLLCLNLLFFTFVSACDTCYVPAPSKPKPKPKPCPPTKPNHPSNYGKCPKDALKIGVCAKLLGGLVDLTIGKPPVTPCCTLVEGLADLEAATCLCTAIKASVLGNKIKIPLHLSLLLNVCKKNLPNGFQC</sequence>
<dbReference type="eggNOG" id="ENOG502RZES">
    <property type="taxonomic scope" value="Eukaryota"/>
</dbReference>
<comment type="similarity">
    <text evidence="1">Belongs to the plant LTP family. PEARLI1 subfamily.</text>
</comment>
<dbReference type="KEGG" id="cmo:103482629"/>
<dbReference type="SMR" id="A0A1S3ATC8"/>
<accession>A0A1S3ATC8</accession>
<dbReference type="AlphaFoldDB" id="A0A1S3ATC8"/>
<gene>
    <name evidence="6" type="primary">LOC103482629</name>
    <name evidence="4" type="synonym">103482629</name>
</gene>
<dbReference type="Gene3D" id="1.10.110.10">
    <property type="entry name" value="Plant lipid-transfer and hydrophobic proteins"/>
    <property type="match status" value="1"/>
</dbReference>
<dbReference type="InterPro" id="IPR036312">
    <property type="entry name" value="Bifun_inhib/LTP/seed_sf"/>
</dbReference>
<dbReference type="PANTHER" id="PTHR31731">
    <property type="match status" value="1"/>
</dbReference>
<dbReference type="RefSeq" id="XP_008437111.1">
    <property type="nucleotide sequence ID" value="XM_008438889.2"/>
</dbReference>
<dbReference type="InterPro" id="IPR016140">
    <property type="entry name" value="Bifunc_inhib/LTP/seed_store"/>
</dbReference>
<feature type="domain" description="Bifunctional inhibitor/plant lipid transfer protein/seed storage helical" evidence="3">
    <location>
        <begin position="58"/>
        <end position="140"/>
    </location>
</feature>
<dbReference type="Pfam" id="PF14547">
    <property type="entry name" value="Hydrophob_seed"/>
    <property type="match status" value="1"/>
</dbReference>
<name>A0A1S3ATC8_CUCME</name>